<evidence type="ECO:0000313" key="3">
    <source>
        <dbReference type="EMBL" id="OQN98269.1"/>
    </source>
</evidence>
<feature type="compositionally biased region" description="Basic and acidic residues" evidence="2">
    <location>
        <begin position="653"/>
        <end position="664"/>
    </location>
</feature>
<dbReference type="InParanoid" id="A0A1V8SGQ9"/>
<feature type="coiled-coil region" evidence="1">
    <location>
        <begin position="537"/>
        <end position="571"/>
    </location>
</feature>
<keyword evidence="1" id="KW-0175">Coiled coil</keyword>
<proteinExistence type="predicted"/>
<gene>
    <name evidence="3" type="ORF">B0A48_15545</name>
</gene>
<reference evidence="4" key="1">
    <citation type="submission" date="2017-03" db="EMBL/GenBank/DDBJ databases">
        <title>Genomes of endolithic fungi from Antarctica.</title>
        <authorList>
            <person name="Coleine C."/>
            <person name="Masonjones S."/>
            <person name="Stajich J.E."/>
        </authorList>
    </citation>
    <scope>NUCLEOTIDE SEQUENCE [LARGE SCALE GENOMIC DNA]</scope>
    <source>
        <strain evidence="4">CCFEE 5527</strain>
    </source>
</reference>
<feature type="region of interest" description="Disordered" evidence="2">
    <location>
        <begin position="617"/>
        <end position="666"/>
    </location>
</feature>
<evidence type="ECO:0000256" key="2">
    <source>
        <dbReference type="SAM" id="MobiDB-lite"/>
    </source>
</evidence>
<comment type="caution">
    <text evidence="3">The sequence shown here is derived from an EMBL/GenBank/DDBJ whole genome shotgun (WGS) entry which is preliminary data.</text>
</comment>
<dbReference type="Proteomes" id="UP000192596">
    <property type="component" value="Unassembled WGS sequence"/>
</dbReference>
<keyword evidence="4" id="KW-1185">Reference proteome</keyword>
<feature type="region of interest" description="Disordered" evidence="2">
    <location>
        <begin position="1"/>
        <end position="21"/>
    </location>
</feature>
<feature type="coiled-coil region" evidence="1">
    <location>
        <begin position="234"/>
        <end position="275"/>
    </location>
</feature>
<evidence type="ECO:0000256" key="1">
    <source>
        <dbReference type="SAM" id="Coils"/>
    </source>
</evidence>
<dbReference type="Gene3D" id="1.10.287.1490">
    <property type="match status" value="1"/>
</dbReference>
<organism evidence="3 4">
    <name type="scientific">Cryoendolithus antarcticus</name>
    <dbReference type="NCBI Taxonomy" id="1507870"/>
    <lineage>
        <taxon>Eukaryota</taxon>
        <taxon>Fungi</taxon>
        <taxon>Dikarya</taxon>
        <taxon>Ascomycota</taxon>
        <taxon>Pezizomycotina</taxon>
        <taxon>Dothideomycetes</taxon>
        <taxon>Dothideomycetidae</taxon>
        <taxon>Cladosporiales</taxon>
        <taxon>Cladosporiaceae</taxon>
        <taxon>Cryoendolithus</taxon>
    </lineage>
</organism>
<accession>A0A1V8SGQ9</accession>
<dbReference type="AlphaFoldDB" id="A0A1V8SGQ9"/>
<protein>
    <submittedName>
        <fullName evidence="3">Uncharacterized protein</fullName>
    </submittedName>
</protein>
<feature type="compositionally biased region" description="Pro residues" evidence="2">
    <location>
        <begin position="7"/>
        <end position="20"/>
    </location>
</feature>
<feature type="coiled-coil region" evidence="1">
    <location>
        <begin position="371"/>
        <end position="433"/>
    </location>
</feature>
<feature type="compositionally biased region" description="Polar residues" evidence="2">
    <location>
        <begin position="617"/>
        <end position="652"/>
    </location>
</feature>
<sequence>MASQPSPLLPPPASMPPPLRPYTNRAPFNTALQDLCNEHNTVLHRNYILESRIADLETNATTLLSGQSLQLSADLVSRVAGLRAGLQTTLDHSLAGMGRGGVEKGVEILAVVNELMARDGRMSEAMLGMLMKRDDCTGVKLEEAERPGLIEGLKGDVVFLGVHFYHVRKELKAIKTSHAASLSKQHELMGELGRVRKLAEAKEMMLVLRTKEKTGQDASLARHNKLQAEKTAALKEKDQQIQVLNAKVTEKENHVQNLNAKVTRLESEQQNCQAQPRAGTGQQHFSQSLRPTAPTYVPFNHGSTYLSGLQTQPTHQGLELELHRTRSETEQTKTTLQARLEELHRQKSVLASNKKALVANDQKISVQAAQLAELEATVDMQNGIIQGLQEQVDNVQTSTKYKCADSVGDRQSISRLEEELSESKEHITRCDKRIDKYLSTIEDLQSTLAERERYIPNSDSMDLGHESCQKNVRRFKDDIATLIEQLAIAEHVGDHTSCLADVKKCTDEIRLLGQQLVKISEERTAARSARDEANLNLHEMKTRWNEHEALVQSLREELAAATLVLEGMAAEAPKISRCSSPAQPVKAEPCDEAQPSIVAYGIEENKGGYASEQVSATEGFSAADTESTRSLSCAETRETLGTATSEGSTSDGSVEKKCRKRSEPASEVYLPPQKRTCGLDGADDAPETRAVIRAYDRKAFVAKWTTEWRPEAKMDY</sequence>
<evidence type="ECO:0000313" key="4">
    <source>
        <dbReference type="Proteomes" id="UP000192596"/>
    </source>
</evidence>
<dbReference type="EMBL" id="NAJO01000047">
    <property type="protein sequence ID" value="OQN98269.1"/>
    <property type="molecule type" value="Genomic_DNA"/>
</dbReference>
<name>A0A1V8SGQ9_9PEZI</name>